<dbReference type="Pfam" id="PF03389">
    <property type="entry name" value="MobA_MobL"/>
    <property type="match status" value="1"/>
</dbReference>
<gene>
    <name evidence="5" type="ORF">DES37_104223</name>
</gene>
<dbReference type="InterPro" id="IPR005053">
    <property type="entry name" value="MobA_MobL"/>
</dbReference>
<evidence type="ECO:0000256" key="2">
    <source>
        <dbReference type="ARBA" id="ARBA00022971"/>
    </source>
</evidence>
<evidence type="ECO:0000313" key="5">
    <source>
        <dbReference type="EMBL" id="PWW10122.1"/>
    </source>
</evidence>
<name>A0A317Q2B1_9ENTR</name>
<keyword evidence="6" id="KW-1185">Reference proteome</keyword>
<dbReference type="RefSeq" id="WP_110025466.1">
    <property type="nucleotide sequence ID" value="NZ_QGTS01000004.1"/>
</dbReference>
<protein>
    <submittedName>
        <fullName evidence="5">Plasmid mobilization system relaxase</fullName>
    </submittedName>
</protein>
<evidence type="ECO:0000256" key="1">
    <source>
        <dbReference type="ARBA" id="ARBA00010873"/>
    </source>
</evidence>
<comment type="caution">
    <text evidence="5">The sequence shown here is derived from an EMBL/GenBank/DDBJ whole genome shotgun (WGS) entry which is preliminary data.</text>
</comment>
<evidence type="ECO:0000259" key="4">
    <source>
        <dbReference type="Pfam" id="PF03389"/>
    </source>
</evidence>
<dbReference type="AlphaFoldDB" id="A0A317Q2B1"/>
<dbReference type="Proteomes" id="UP000246744">
    <property type="component" value="Unassembled WGS sequence"/>
</dbReference>
<sequence length="469" mass="53558">MAIYSFKMENISRGEGQSSVNSAAYRHRKMFFDNRTGEVCGRKTAHKKDLAFAQIFAPENTPPDLIVDSETLWNAVEASEKRKDARLAKEFKIALPAELTPEQNIELTTAFVLEHFTKQGIIADVVIHDINGHNPHIHIMGTTREILSTGFGKKVREWDKPETLDSWRKGWQNICNGFLELYGHDERVDHRSIRVQYEEALEQATAAVTNEEKAIWLAKAIETNRDPILHIPRDRWDTVAAQQQRAVEQAIRDELKKEAVEAYFAFKDLPLDIVVDVASFTVHALAEPEEIVIPDNTGRASSSDSQKPVLVAPAPHTRTTLKTPSSATARAYKSTPVKAKRKQVEPRQSGMFKRFTLLVVDYIREKFVWAKKKPAPVSVDAEHDKRIAENYVFDEVQGIYVARAEYERRARFNKDDYKPTPDEIRRFPSRLKEKKVHIDIAMDLTPAITSFQNDRTSPKLKPPGYRNKS</sequence>
<feature type="domain" description="MobA/MobL protein" evidence="4">
    <location>
        <begin position="17"/>
        <end position="197"/>
    </location>
</feature>
<proteinExistence type="inferred from homology"/>
<feature type="region of interest" description="Disordered" evidence="3">
    <location>
        <begin position="449"/>
        <end position="469"/>
    </location>
</feature>
<dbReference type="Gene3D" id="3.30.930.30">
    <property type="match status" value="1"/>
</dbReference>
<dbReference type="EMBL" id="QGTS01000004">
    <property type="protein sequence ID" value="PWW10122.1"/>
    <property type="molecule type" value="Genomic_DNA"/>
</dbReference>
<comment type="similarity">
    <text evidence="1">Belongs to the MobA/MobL family.</text>
</comment>
<dbReference type="OrthoDB" id="1826980at2"/>
<dbReference type="NCBIfam" id="NF041496">
    <property type="entry name" value="MobQ"/>
    <property type="match status" value="1"/>
</dbReference>
<organism evidence="5 6">
    <name type="scientific">Mangrovibacter plantisponsor</name>
    <dbReference type="NCBI Taxonomy" id="451513"/>
    <lineage>
        <taxon>Bacteria</taxon>
        <taxon>Pseudomonadati</taxon>
        <taxon>Pseudomonadota</taxon>
        <taxon>Gammaproteobacteria</taxon>
        <taxon>Enterobacterales</taxon>
        <taxon>Enterobacteriaceae</taxon>
        <taxon>Mangrovibacter</taxon>
    </lineage>
</organism>
<reference evidence="5 6" key="1">
    <citation type="submission" date="2018-05" db="EMBL/GenBank/DDBJ databases">
        <title>Genomic Encyclopedia of Type Strains, Phase IV (KMG-IV): sequencing the most valuable type-strain genomes for metagenomic binning, comparative biology and taxonomic classification.</title>
        <authorList>
            <person name="Goeker M."/>
        </authorList>
    </citation>
    <scope>NUCLEOTIDE SEQUENCE [LARGE SCALE GENOMIC DNA]</scope>
    <source>
        <strain evidence="5 6">DSM 19579</strain>
    </source>
</reference>
<keyword evidence="2" id="KW-0184">Conjugation</keyword>
<feature type="region of interest" description="Disordered" evidence="3">
    <location>
        <begin position="318"/>
        <end position="343"/>
    </location>
</feature>
<evidence type="ECO:0000313" key="6">
    <source>
        <dbReference type="Proteomes" id="UP000246744"/>
    </source>
</evidence>
<feature type="compositionally biased region" description="Polar residues" evidence="3">
    <location>
        <begin position="318"/>
        <end position="328"/>
    </location>
</feature>
<accession>A0A317Q2B1</accession>
<evidence type="ECO:0000256" key="3">
    <source>
        <dbReference type="SAM" id="MobiDB-lite"/>
    </source>
</evidence>